<dbReference type="PANTHER" id="PTHR37848:SF1">
    <property type="entry name" value="SUN DOMAIN-CONTAINING PROTEIN"/>
    <property type="match status" value="1"/>
</dbReference>
<proteinExistence type="predicted"/>
<name>A0AAN7H7V0_9PEZI</name>
<dbReference type="AlphaFoldDB" id="A0AAN7H7V0"/>
<feature type="region of interest" description="Disordered" evidence="1">
    <location>
        <begin position="1"/>
        <end position="90"/>
    </location>
</feature>
<evidence type="ECO:0000313" key="3">
    <source>
        <dbReference type="Proteomes" id="UP001301958"/>
    </source>
</evidence>
<gene>
    <name evidence="2" type="ORF">QBC38DRAFT_242227</name>
</gene>
<feature type="compositionally biased region" description="Pro residues" evidence="1">
    <location>
        <begin position="52"/>
        <end position="66"/>
    </location>
</feature>
<evidence type="ECO:0000256" key="1">
    <source>
        <dbReference type="SAM" id="MobiDB-lite"/>
    </source>
</evidence>
<evidence type="ECO:0000313" key="2">
    <source>
        <dbReference type="EMBL" id="KAK4231275.1"/>
    </source>
</evidence>
<accession>A0AAN7H7V0</accession>
<comment type="caution">
    <text evidence="2">The sequence shown here is derived from an EMBL/GenBank/DDBJ whole genome shotgun (WGS) entry which is preliminary data.</text>
</comment>
<dbReference type="PANTHER" id="PTHR37848">
    <property type="entry name" value="EXPRESSED PROTEIN"/>
    <property type="match status" value="1"/>
</dbReference>
<feature type="compositionally biased region" description="Low complexity" evidence="1">
    <location>
        <begin position="24"/>
        <end position="34"/>
    </location>
</feature>
<keyword evidence="3" id="KW-1185">Reference proteome</keyword>
<sequence>MDLSVDQEKAILRQHYEQQDDSLAGPASSSSSPGTNTVPMTVEELESSPVHQSPPPVRSPTPPPYSGPSTPAQQSPTPPNAFLLSHSSQPRRYPGLPPLDYRLYNPPLFTLSQDKTTIRSSVPYLSSNATALIALIRQQASIPPKPCIHITGRREHSASSRPDFAIKLNLMHLLIPDDQRNRLDYLRCVAPGEMVFRGGSKPSLEPSEPDGLEEWARRYVDDKSANKSFLLERVVANLDVNWVEGQVRALVAEMKYPGRVEVKFLVTHNKVMVQAPEKGNKFLASVAGLFSGGKKKYEVVKAVWPFASGRNGEKGRKVVCGIGEEEWWKGWKRSVRFAISAKRHGWVTNEDKLEVLMEADGDASGNVDWGPEEGIVQGSSSQWGT</sequence>
<organism evidence="2 3">
    <name type="scientific">Podospora fimiseda</name>
    <dbReference type="NCBI Taxonomy" id="252190"/>
    <lineage>
        <taxon>Eukaryota</taxon>
        <taxon>Fungi</taxon>
        <taxon>Dikarya</taxon>
        <taxon>Ascomycota</taxon>
        <taxon>Pezizomycotina</taxon>
        <taxon>Sordariomycetes</taxon>
        <taxon>Sordariomycetidae</taxon>
        <taxon>Sordariales</taxon>
        <taxon>Podosporaceae</taxon>
        <taxon>Podospora</taxon>
    </lineage>
</organism>
<dbReference type="Proteomes" id="UP001301958">
    <property type="component" value="Unassembled WGS sequence"/>
</dbReference>
<protein>
    <submittedName>
        <fullName evidence="2">Uncharacterized protein</fullName>
    </submittedName>
</protein>
<reference evidence="2" key="1">
    <citation type="journal article" date="2023" name="Mol. Phylogenet. Evol.">
        <title>Genome-scale phylogeny and comparative genomics of the fungal order Sordariales.</title>
        <authorList>
            <person name="Hensen N."/>
            <person name="Bonometti L."/>
            <person name="Westerberg I."/>
            <person name="Brannstrom I.O."/>
            <person name="Guillou S."/>
            <person name="Cros-Aarteil S."/>
            <person name="Calhoun S."/>
            <person name="Haridas S."/>
            <person name="Kuo A."/>
            <person name="Mondo S."/>
            <person name="Pangilinan J."/>
            <person name="Riley R."/>
            <person name="LaButti K."/>
            <person name="Andreopoulos B."/>
            <person name="Lipzen A."/>
            <person name="Chen C."/>
            <person name="Yan M."/>
            <person name="Daum C."/>
            <person name="Ng V."/>
            <person name="Clum A."/>
            <person name="Steindorff A."/>
            <person name="Ohm R.A."/>
            <person name="Martin F."/>
            <person name="Silar P."/>
            <person name="Natvig D.O."/>
            <person name="Lalanne C."/>
            <person name="Gautier V."/>
            <person name="Ament-Velasquez S.L."/>
            <person name="Kruys A."/>
            <person name="Hutchinson M.I."/>
            <person name="Powell A.J."/>
            <person name="Barry K."/>
            <person name="Miller A.N."/>
            <person name="Grigoriev I.V."/>
            <person name="Debuchy R."/>
            <person name="Gladieux P."/>
            <person name="Hiltunen Thoren M."/>
            <person name="Johannesson H."/>
        </authorList>
    </citation>
    <scope>NUCLEOTIDE SEQUENCE</scope>
    <source>
        <strain evidence="2">CBS 990.96</strain>
    </source>
</reference>
<feature type="compositionally biased region" description="Basic and acidic residues" evidence="1">
    <location>
        <begin position="1"/>
        <end position="18"/>
    </location>
</feature>
<dbReference type="EMBL" id="MU865293">
    <property type="protein sequence ID" value="KAK4231275.1"/>
    <property type="molecule type" value="Genomic_DNA"/>
</dbReference>
<reference evidence="2" key="2">
    <citation type="submission" date="2023-05" db="EMBL/GenBank/DDBJ databases">
        <authorList>
            <consortium name="Lawrence Berkeley National Laboratory"/>
            <person name="Steindorff A."/>
            <person name="Hensen N."/>
            <person name="Bonometti L."/>
            <person name="Westerberg I."/>
            <person name="Brannstrom I.O."/>
            <person name="Guillou S."/>
            <person name="Cros-Aarteil S."/>
            <person name="Calhoun S."/>
            <person name="Haridas S."/>
            <person name="Kuo A."/>
            <person name="Mondo S."/>
            <person name="Pangilinan J."/>
            <person name="Riley R."/>
            <person name="Labutti K."/>
            <person name="Andreopoulos B."/>
            <person name="Lipzen A."/>
            <person name="Chen C."/>
            <person name="Yanf M."/>
            <person name="Daum C."/>
            <person name="Ng V."/>
            <person name="Clum A."/>
            <person name="Ohm R."/>
            <person name="Martin F."/>
            <person name="Silar P."/>
            <person name="Natvig D."/>
            <person name="Lalanne C."/>
            <person name="Gautier V."/>
            <person name="Ament-Velasquez S.L."/>
            <person name="Kruys A."/>
            <person name="Hutchinson M.I."/>
            <person name="Powell A.J."/>
            <person name="Barry K."/>
            <person name="Miller A.N."/>
            <person name="Grigoriev I.V."/>
            <person name="Debuchy R."/>
            <person name="Gladieux P."/>
            <person name="Thoren M.H."/>
            <person name="Johannesson H."/>
        </authorList>
    </citation>
    <scope>NUCLEOTIDE SEQUENCE</scope>
    <source>
        <strain evidence="2">CBS 990.96</strain>
    </source>
</reference>